<keyword evidence="2" id="KW-0378">Hydrolase</keyword>
<dbReference type="InterPro" id="IPR016913">
    <property type="entry name" value="UCP029215"/>
</dbReference>
<dbReference type="GO" id="GO:0008233">
    <property type="term" value="F:peptidase activity"/>
    <property type="evidence" value="ECO:0007669"/>
    <property type="project" value="UniProtKB-KW"/>
</dbReference>
<accession>A0A291AXN3</accession>
<organism evidence="2 3">
    <name type="scientific">Shigella phage Sf12</name>
    <dbReference type="NCBI Taxonomy" id="2024315"/>
    <lineage>
        <taxon>Viruses</taxon>
        <taxon>Duplodnaviria</taxon>
        <taxon>Heunggongvirae</taxon>
        <taxon>Uroviricota</taxon>
        <taxon>Caudoviricetes</taxon>
        <taxon>Drexlerviridae</taxon>
        <taxon>Rogunavirinae</taxon>
        <taxon>Eastlansingvirus</taxon>
        <taxon>Eastlansingvirus Sf12</taxon>
    </lineage>
</organism>
<dbReference type="EMBL" id="MF158039">
    <property type="protein sequence ID" value="ATE85787.1"/>
    <property type="molecule type" value="Genomic_DNA"/>
</dbReference>
<keyword evidence="1" id="KW-0175">Coiled coil</keyword>
<dbReference type="GO" id="GO:0006508">
    <property type="term" value="P:proteolysis"/>
    <property type="evidence" value="ECO:0007669"/>
    <property type="project" value="UniProtKB-KW"/>
</dbReference>
<dbReference type="Proteomes" id="UP000222681">
    <property type="component" value="Segment"/>
</dbReference>
<dbReference type="Pfam" id="PF09979">
    <property type="entry name" value="DUF2213"/>
    <property type="match status" value="1"/>
</dbReference>
<feature type="coiled-coil region" evidence="1">
    <location>
        <begin position="231"/>
        <end position="258"/>
    </location>
</feature>
<proteinExistence type="predicted"/>
<evidence type="ECO:0000313" key="2">
    <source>
        <dbReference type="EMBL" id="ATE85787.1"/>
    </source>
</evidence>
<name>A0A291AXN3_9CAUD</name>
<evidence type="ECO:0000313" key="3">
    <source>
        <dbReference type="Proteomes" id="UP000222681"/>
    </source>
</evidence>
<gene>
    <name evidence="2" type="ORF">Sf12_gp61</name>
</gene>
<protein>
    <submittedName>
        <fullName evidence="2">Putative prohead protease</fullName>
    </submittedName>
</protein>
<dbReference type="PIRSF" id="PIRSF029215">
    <property type="entry name" value="UCP029215"/>
    <property type="match status" value="1"/>
</dbReference>
<keyword evidence="3" id="KW-1185">Reference proteome</keyword>
<reference evidence="2 3" key="1">
    <citation type="submission" date="2017-05" db="EMBL/GenBank/DDBJ databases">
        <title>The isolation and characterization of 16 novel Shigella-infecting phages from the environment.</title>
        <authorList>
            <person name="Doore S.M."/>
            <person name="Schrad J.R."/>
            <person name="Dover J.A."/>
            <person name="Parent K.N."/>
        </authorList>
    </citation>
    <scope>NUCLEOTIDE SEQUENCE [LARGE SCALE GENOMIC DNA]</scope>
</reference>
<sequence length="369" mass="39678">MKSKMRYDSAKVKAHFDENGFLVDTPVVARVGVQTYHLPDGSERREFRPASEVFKADSLQSYQGKPLTLGHVVVNSDNAKDVVVGAVSGTAMRQDSTVVVPLTVYDKQAIEKARSGVAGELSVGYNTVDIESPGWGSNETGEYKLDGEYSSQDEIPADWVRFDALQTNIVVNHIALVYKGRAQVAKLNLDAEQENPYTDTVQSNKEDKLMIKIKLDGEQEFEIAPEVAKHIEAVKADAEQAKAKADTLEAERDALKAKVDGIPAEIEAAVAKAKADADELAALVAVAAEAGVKCDGLDAKAIKVAYVKEVSGIEVAEKSDAYIDAAFDIAKSSDKMAEARVAVAGAEKSDAAPEVKTLNPRARLAKLKK</sequence>
<keyword evidence="2" id="KW-0645">Protease</keyword>
<evidence type="ECO:0000256" key="1">
    <source>
        <dbReference type="SAM" id="Coils"/>
    </source>
</evidence>